<dbReference type="GO" id="GO:0003697">
    <property type="term" value="F:single-stranded DNA binding"/>
    <property type="evidence" value="ECO:0007669"/>
    <property type="project" value="TreeGrafter"/>
</dbReference>
<dbReference type="PANTHER" id="PTHR45861">
    <property type="entry name" value="DNA POLYMERASE ALPHA CATALYTIC SUBUNIT"/>
    <property type="match status" value="1"/>
</dbReference>
<dbReference type="GO" id="GO:1902975">
    <property type="term" value="P:mitotic DNA replication initiation"/>
    <property type="evidence" value="ECO:0007669"/>
    <property type="project" value="TreeGrafter"/>
</dbReference>
<dbReference type="InterPro" id="IPR024647">
    <property type="entry name" value="DNA_pol_a_cat_su_N"/>
</dbReference>
<accession>A0A6G1C2H9</accession>
<dbReference type="Pfam" id="PF12254">
    <property type="entry name" value="DNA_pol_alpha_N"/>
    <property type="match status" value="1"/>
</dbReference>
<dbReference type="PANTHER" id="PTHR45861:SF1">
    <property type="entry name" value="DNA POLYMERASE ALPHA CATALYTIC SUBUNIT"/>
    <property type="match status" value="1"/>
</dbReference>
<proteinExistence type="predicted"/>
<dbReference type="EMBL" id="SPHZ02000011">
    <property type="protein sequence ID" value="KAF0894336.1"/>
    <property type="molecule type" value="Genomic_DNA"/>
</dbReference>
<evidence type="ECO:0000313" key="2">
    <source>
        <dbReference type="EMBL" id="KAF0894336.1"/>
    </source>
</evidence>
<reference evidence="2 3" key="1">
    <citation type="submission" date="2019-11" db="EMBL/GenBank/DDBJ databases">
        <title>Whole genome sequence of Oryza granulata.</title>
        <authorList>
            <person name="Li W."/>
        </authorList>
    </citation>
    <scope>NUCLEOTIDE SEQUENCE [LARGE SCALE GENOMIC DNA]</scope>
    <source>
        <strain evidence="3">cv. Menghai</strain>
        <tissue evidence="2">Leaf</tissue>
    </source>
</reference>
<name>A0A6G1C2H9_9ORYZ</name>
<feature type="domain" description="DNA polymerase alpha catalytic subunit N-terminal" evidence="1">
    <location>
        <begin position="29"/>
        <end position="93"/>
    </location>
</feature>
<gene>
    <name evidence="2" type="ORF">E2562_038392</name>
</gene>
<dbReference type="GO" id="GO:0003688">
    <property type="term" value="F:DNA replication origin binding"/>
    <property type="evidence" value="ECO:0007669"/>
    <property type="project" value="TreeGrafter"/>
</dbReference>
<dbReference type="Proteomes" id="UP000479710">
    <property type="component" value="Unassembled WGS sequence"/>
</dbReference>
<sequence length="95" mass="10102">MDDASADGGSSGCHSRARGSEVVARSAALERLAAIRRGGACATVQVKMEAPIYDTVAEEDYAALVARRRKDAGAFVVDDNGLGYVNNGRKEDWKK</sequence>
<dbReference type="GO" id="GO:0003887">
    <property type="term" value="F:DNA-directed DNA polymerase activity"/>
    <property type="evidence" value="ECO:0007669"/>
    <property type="project" value="TreeGrafter"/>
</dbReference>
<dbReference type="GO" id="GO:0003682">
    <property type="term" value="F:chromatin binding"/>
    <property type="evidence" value="ECO:0007669"/>
    <property type="project" value="TreeGrafter"/>
</dbReference>
<evidence type="ECO:0000259" key="1">
    <source>
        <dbReference type="Pfam" id="PF12254"/>
    </source>
</evidence>
<dbReference type="AlphaFoldDB" id="A0A6G1C2H9"/>
<dbReference type="GO" id="GO:0006273">
    <property type="term" value="P:lagging strand elongation"/>
    <property type="evidence" value="ECO:0007669"/>
    <property type="project" value="TreeGrafter"/>
</dbReference>
<comment type="caution">
    <text evidence="2">The sequence shown here is derived from an EMBL/GenBank/DDBJ whole genome shotgun (WGS) entry which is preliminary data.</text>
</comment>
<dbReference type="OrthoDB" id="6755010at2759"/>
<keyword evidence="3" id="KW-1185">Reference proteome</keyword>
<dbReference type="GO" id="GO:0005658">
    <property type="term" value="C:alpha DNA polymerase:primase complex"/>
    <property type="evidence" value="ECO:0007669"/>
    <property type="project" value="TreeGrafter"/>
</dbReference>
<dbReference type="GO" id="GO:0006272">
    <property type="term" value="P:leading strand elongation"/>
    <property type="evidence" value="ECO:0007669"/>
    <property type="project" value="TreeGrafter"/>
</dbReference>
<organism evidence="2 3">
    <name type="scientific">Oryza meyeriana var. granulata</name>
    <dbReference type="NCBI Taxonomy" id="110450"/>
    <lineage>
        <taxon>Eukaryota</taxon>
        <taxon>Viridiplantae</taxon>
        <taxon>Streptophyta</taxon>
        <taxon>Embryophyta</taxon>
        <taxon>Tracheophyta</taxon>
        <taxon>Spermatophyta</taxon>
        <taxon>Magnoliopsida</taxon>
        <taxon>Liliopsida</taxon>
        <taxon>Poales</taxon>
        <taxon>Poaceae</taxon>
        <taxon>BOP clade</taxon>
        <taxon>Oryzoideae</taxon>
        <taxon>Oryzeae</taxon>
        <taxon>Oryzinae</taxon>
        <taxon>Oryza</taxon>
        <taxon>Oryza meyeriana</taxon>
    </lineage>
</organism>
<evidence type="ECO:0000313" key="3">
    <source>
        <dbReference type="Proteomes" id="UP000479710"/>
    </source>
</evidence>
<protein>
    <recommendedName>
        <fullName evidence="1">DNA polymerase alpha catalytic subunit N-terminal domain-containing protein</fullName>
    </recommendedName>
</protein>